<evidence type="ECO:0000313" key="3">
    <source>
        <dbReference type="EMBL" id="MCX2974193.1"/>
    </source>
</evidence>
<feature type="transmembrane region" description="Helical" evidence="1">
    <location>
        <begin position="28"/>
        <end position="49"/>
    </location>
</feature>
<comment type="caution">
    <text evidence="3">The sequence shown here is derived from an EMBL/GenBank/DDBJ whole genome shotgun (WGS) entry which is preliminary data.</text>
</comment>
<dbReference type="InterPro" id="IPR013362">
    <property type="entry name" value="Pilus_4_PilV"/>
</dbReference>
<dbReference type="InterPro" id="IPR012902">
    <property type="entry name" value="N_methyl_site"/>
</dbReference>
<proteinExistence type="predicted"/>
<keyword evidence="1" id="KW-0812">Transmembrane</keyword>
<accession>A0ABT3SW36</accession>
<keyword evidence="1" id="KW-1133">Transmembrane helix</keyword>
<dbReference type="Proteomes" id="UP001143307">
    <property type="component" value="Unassembled WGS sequence"/>
</dbReference>
<keyword evidence="4" id="KW-1185">Reference proteome</keyword>
<feature type="domain" description="Type IV pilin Tt1218-like" evidence="2">
    <location>
        <begin position="51"/>
        <end position="123"/>
    </location>
</feature>
<evidence type="ECO:0000259" key="2">
    <source>
        <dbReference type="Pfam" id="PF22150"/>
    </source>
</evidence>
<dbReference type="NCBIfam" id="TIGR02523">
    <property type="entry name" value="type_IV_pilV"/>
    <property type="match status" value="1"/>
</dbReference>
<dbReference type="RefSeq" id="WP_279252996.1">
    <property type="nucleotide sequence ID" value="NZ_SHNP01000004.1"/>
</dbReference>
<sequence length="218" mass="22782">MTAASTLAVNIIRRAPPLRLRGVTLIEALITGLILAIGIIGVVSLLAMAKASQHEAMQRTRAISMADHMLERIRRNPAGIATYRTGTSGFNLPLGNSTISEEPDPSCSSASCTPLQLAAHDRWVWEQLLDGSAVTVTSGGNTVSATSMSGLRGCVTFTADTGKANTGIVSVILQWQGMRETSDAVGIGGSVCGGASANSDPTRRQVVIDSYLVDEAEI</sequence>
<dbReference type="EMBL" id="SHNP01000004">
    <property type="protein sequence ID" value="MCX2974193.1"/>
    <property type="molecule type" value="Genomic_DNA"/>
</dbReference>
<organism evidence="3 4">
    <name type="scientific">Candidatus Seongchinamella marina</name>
    <dbReference type="NCBI Taxonomy" id="2518990"/>
    <lineage>
        <taxon>Bacteria</taxon>
        <taxon>Pseudomonadati</taxon>
        <taxon>Pseudomonadota</taxon>
        <taxon>Gammaproteobacteria</taxon>
        <taxon>Cellvibrionales</taxon>
        <taxon>Halieaceae</taxon>
        <taxon>Seongchinamella</taxon>
    </lineage>
</organism>
<evidence type="ECO:0000313" key="4">
    <source>
        <dbReference type="Proteomes" id="UP001143307"/>
    </source>
</evidence>
<evidence type="ECO:0000256" key="1">
    <source>
        <dbReference type="SAM" id="Phobius"/>
    </source>
</evidence>
<protein>
    <submittedName>
        <fullName evidence="3">Type IV pilus modification protein PilV</fullName>
    </submittedName>
</protein>
<keyword evidence="1" id="KW-0472">Membrane</keyword>
<dbReference type="InterPro" id="IPR054402">
    <property type="entry name" value="Tt1218-like_dom"/>
</dbReference>
<reference evidence="3" key="1">
    <citation type="submission" date="2019-02" db="EMBL/GenBank/DDBJ databases">
        <authorList>
            <person name="Li S.-H."/>
        </authorList>
    </citation>
    <scope>NUCLEOTIDE SEQUENCE</scope>
    <source>
        <strain evidence="3">IMCC8485</strain>
    </source>
</reference>
<dbReference type="PROSITE" id="PS00409">
    <property type="entry name" value="PROKAR_NTER_METHYL"/>
    <property type="match status" value="1"/>
</dbReference>
<gene>
    <name evidence="3" type="primary">pilV</name>
    <name evidence="3" type="ORF">EYC87_11425</name>
</gene>
<name>A0ABT3SW36_9GAMM</name>
<dbReference type="Pfam" id="PF22150">
    <property type="entry name" value="Tt1218-like"/>
    <property type="match status" value="1"/>
</dbReference>